<name>A0ABN9R589_9DINO</name>
<sequence>MGSGASKGIAAAVAAAPSDDLKAAFSSMSQQDKDKLIAALSEKSDPVFGFSSGLPNCCASNPESYKVVAEIPNARLVEMKMAAGAEDATHEHPAHSMYFVTPAKLCITDYPDGKTPGEPHIVEIPAGAAPIFPAGAHQVKNVGDQEAIVIFVEALPKCMPCGDVSPFVKPFVCSPDCYKIHAENDDWITGEMNMEPGAADALHNHKDHLIYVLAGDEITIYPGGDMEKGQVVPIKPFAGVPAPMSAGPIFSNHIVKNSGSVPVKMLFFEMKK</sequence>
<gene>
    <name evidence="1" type="ORF">PCOR1329_LOCUS16569</name>
</gene>
<organism evidence="1 2">
    <name type="scientific">Prorocentrum cordatum</name>
    <dbReference type="NCBI Taxonomy" id="2364126"/>
    <lineage>
        <taxon>Eukaryota</taxon>
        <taxon>Sar</taxon>
        <taxon>Alveolata</taxon>
        <taxon>Dinophyceae</taxon>
        <taxon>Prorocentrales</taxon>
        <taxon>Prorocentraceae</taxon>
        <taxon>Prorocentrum</taxon>
    </lineage>
</organism>
<evidence type="ECO:0000313" key="1">
    <source>
        <dbReference type="EMBL" id="CAK0812235.1"/>
    </source>
</evidence>
<dbReference type="InterPro" id="IPR011051">
    <property type="entry name" value="RmlC_Cupin_sf"/>
</dbReference>
<dbReference type="SUPFAM" id="SSF51182">
    <property type="entry name" value="RmlC-like cupins"/>
    <property type="match status" value="1"/>
</dbReference>
<proteinExistence type="predicted"/>
<protein>
    <recommendedName>
        <fullName evidence="3">Cupin type-1 domain-containing protein</fullName>
    </recommendedName>
</protein>
<dbReference type="Gene3D" id="2.60.120.10">
    <property type="entry name" value="Jelly Rolls"/>
    <property type="match status" value="2"/>
</dbReference>
<comment type="caution">
    <text evidence="1">The sequence shown here is derived from an EMBL/GenBank/DDBJ whole genome shotgun (WGS) entry which is preliminary data.</text>
</comment>
<dbReference type="Proteomes" id="UP001189429">
    <property type="component" value="Unassembled WGS sequence"/>
</dbReference>
<dbReference type="EMBL" id="CAUYUJ010005091">
    <property type="protein sequence ID" value="CAK0812235.1"/>
    <property type="molecule type" value="Genomic_DNA"/>
</dbReference>
<reference evidence="1" key="1">
    <citation type="submission" date="2023-10" db="EMBL/GenBank/DDBJ databases">
        <authorList>
            <person name="Chen Y."/>
            <person name="Shah S."/>
            <person name="Dougan E. K."/>
            <person name="Thang M."/>
            <person name="Chan C."/>
        </authorList>
    </citation>
    <scope>NUCLEOTIDE SEQUENCE [LARGE SCALE GENOMIC DNA]</scope>
</reference>
<dbReference type="InterPro" id="IPR014710">
    <property type="entry name" value="RmlC-like_jellyroll"/>
</dbReference>
<evidence type="ECO:0000313" key="2">
    <source>
        <dbReference type="Proteomes" id="UP001189429"/>
    </source>
</evidence>
<evidence type="ECO:0008006" key="3">
    <source>
        <dbReference type="Google" id="ProtNLM"/>
    </source>
</evidence>
<keyword evidence="2" id="KW-1185">Reference proteome</keyword>
<accession>A0ABN9R589</accession>